<sequence>METSILVVDPQKLGNITFTETKTDLIEEWNIEYAEGKDYQSLKRAAEEIVNTDTPVAFPTETVYGLGADATRSSAVKAIFAAKGRPSDNPLIVHVHSLSQLRELLSDKGVLQTGNDPIPAIYRPLIERFWPGPLTIILPVPENTTLAPEVTAGLLTFGARMPRSILALSLLRLCGRPLAGPSANASTRPSPTAAEHVYDDLQGRIHTIVDGGPCEVGVESTVVDGLSSPPSILRPGGVTVEQLRQCPGWENVTVGYKDKQEGGASKPRAPGMKYRHYSPKAEVVLFEAGATKPGKEEVTRKRRVGIIRTESWKPALGLTGGSTTVTDTNGQTNGTSRPHATPSIPTDAPSRLSNLLRSVIQHQIPHAQRHTLDSSDTDVWDIDLGAETEAVARGLFSALRELDKKGVEVIFVEGIDDTTGDDIAAAVMNRLRKAAEIRV</sequence>
<dbReference type="EMBL" id="MU006704">
    <property type="protein sequence ID" value="KAF2631562.1"/>
    <property type="molecule type" value="Genomic_DNA"/>
</dbReference>
<organism evidence="1 2">
    <name type="scientific">Macroventuria anomochaeta</name>
    <dbReference type="NCBI Taxonomy" id="301207"/>
    <lineage>
        <taxon>Eukaryota</taxon>
        <taxon>Fungi</taxon>
        <taxon>Dikarya</taxon>
        <taxon>Ascomycota</taxon>
        <taxon>Pezizomycotina</taxon>
        <taxon>Dothideomycetes</taxon>
        <taxon>Pleosporomycetidae</taxon>
        <taxon>Pleosporales</taxon>
        <taxon>Pleosporineae</taxon>
        <taxon>Didymellaceae</taxon>
        <taxon>Macroventuria</taxon>
    </lineage>
</organism>
<dbReference type="Proteomes" id="UP000799754">
    <property type="component" value="Unassembled WGS sequence"/>
</dbReference>
<accession>A0ACB6SC52</accession>
<protein>
    <submittedName>
        <fullName evidence="1">Translation factor</fullName>
    </submittedName>
</protein>
<evidence type="ECO:0000313" key="1">
    <source>
        <dbReference type="EMBL" id="KAF2631562.1"/>
    </source>
</evidence>
<proteinExistence type="predicted"/>
<reference evidence="1" key="1">
    <citation type="journal article" date="2020" name="Stud. Mycol.">
        <title>101 Dothideomycetes genomes: a test case for predicting lifestyles and emergence of pathogens.</title>
        <authorList>
            <person name="Haridas S."/>
            <person name="Albert R."/>
            <person name="Binder M."/>
            <person name="Bloem J."/>
            <person name="Labutti K."/>
            <person name="Salamov A."/>
            <person name="Andreopoulos B."/>
            <person name="Baker S."/>
            <person name="Barry K."/>
            <person name="Bills G."/>
            <person name="Bluhm B."/>
            <person name="Cannon C."/>
            <person name="Castanera R."/>
            <person name="Culley D."/>
            <person name="Daum C."/>
            <person name="Ezra D."/>
            <person name="Gonzalez J."/>
            <person name="Henrissat B."/>
            <person name="Kuo A."/>
            <person name="Liang C."/>
            <person name="Lipzen A."/>
            <person name="Lutzoni F."/>
            <person name="Magnuson J."/>
            <person name="Mondo S."/>
            <person name="Nolan M."/>
            <person name="Ohm R."/>
            <person name="Pangilinan J."/>
            <person name="Park H.-J."/>
            <person name="Ramirez L."/>
            <person name="Alfaro M."/>
            <person name="Sun H."/>
            <person name="Tritt A."/>
            <person name="Yoshinaga Y."/>
            <person name="Zwiers L.-H."/>
            <person name="Turgeon B."/>
            <person name="Goodwin S."/>
            <person name="Spatafora J."/>
            <person name="Crous P."/>
            <person name="Grigoriev I."/>
        </authorList>
    </citation>
    <scope>NUCLEOTIDE SEQUENCE</scope>
    <source>
        <strain evidence="1">CBS 525.71</strain>
    </source>
</reference>
<name>A0ACB6SC52_9PLEO</name>
<comment type="caution">
    <text evidence="1">The sequence shown here is derived from an EMBL/GenBank/DDBJ whole genome shotgun (WGS) entry which is preliminary data.</text>
</comment>
<keyword evidence="2" id="KW-1185">Reference proteome</keyword>
<gene>
    <name evidence="1" type="ORF">BU25DRAFT_407217</name>
</gene>
<evidence type="ECO:0000313" key="2">
    <source>
        <dbReference type="Proteomes" id="UP000799754"/>
    </source>
</evidence>